<keyword evidence="3" id="KW-1185">Reference proteome</keyword>
<keyword evidence="1" id="KW-0732">Signal</keyword>
<accession>A0ABT5HSM9</accession>
<sequence>MTLKHLTATACVLAMLASGTAAAERFDIAITVDDLPAHGPLPKGMTRDGIASSYLATLKANKVPEAYGFANPSKMTTEPGSGVVLDLWRNADYPLGNHTLTHMGLAKAPSLAAWLADLEAGEPEVAKRMDGWTWKVLRFPFLNATANDPARRAGAMAWLSEHGYAIAEVTVSFDDFAYTDAYARCLAKGDTATIKAMEVQYFKQVDDGIVRMKALSQKVYGRMIPQVLLTHLGGWSAHTMPVVMQKLDAAGARYVTLSQAQSDAAYREADPLRGNGPMMERAAKRKGIAIDEVIKPAPTANVKELCK</sequence>
<protein>
    <submittedName>
        <fullName evidence="2">Polysaccharide deacetylase</fullName>
    </submittedName>
</protein>
<reference evidence="2 3" key="1">
    <citation type="submission" date="2023-01" db="EMBL/GenBank/DDBJ databases">
        <title>Novel species of the genus Asticcacaulis isolated from rivers.</title>
        <authorList>
            <person name="Lu H."/>
        </authorList>
    </citation>
    <scope>NUCLEOTIDE SEQUENCE [LARGE SCALE GENOMIC DNA]</scope>
    <source>
        <strain evidence="2 3">BYS171W</strain>
    </source>
</reference>
<evidence type="ECO:0000313" key="2">
    <source>
        <dbReference type="EMBL" id="MDC7683073.1"/>
    </source>
</evidence>
<organism evidence="2 3">
    <name type="scientific">Asticcacaulis aquaticus</name>
    <dbReference type="NCBI Taxonomy" id="2984212"/>
    <lineage>
        <taxon>Bacteria</taxon>
        <taxon>Pseudomonadati</taxon>
        <taxon>Pseudomonadota</taxon>
        <taxon>Alphaproteobacteria</taxon>
        <taxon>Caulobacterales</taxon>
        <taxon>Caulobacteraceae</taxon>
        <taxon>Asticcacaulis</taxon>
    </lineage>
</organism>
<feature type="chain" id="PRO_5046271791" evidence="1">
    <location>
        <begin position="24"/>
        <end position="307"/>
    </location>
</feature>
<feature type="signal peptide" evidence="1">
    <location>
        <begin position="1"/>
        <end position="23"/>
    </location>
</feature>
<name>A0ABT5HSM9_9CAUL</name>
<dbReference type="RefSeq" id="WP_272747553.1">
    <property type="nucleotide sequence ID" value="NZ_JAQQKX010000004.1"/>
</dbReference>
<dbReference type="SUPFAM" id="SSF88713">
    <property type="entry name" value="Glycoside hydrolase/deacetylase"/>
    <property type="match status" value="1"/>
</dbReference>
<comment type="caution">
    <text evidence="2">The sequence shown here is derived from an EMBL/GenBank/DDBJ whole genome shotgun (WGS) entry which is preliminary data.</text>
</comment>
<dbReference type="Gene3D" id="3.20.20.370">
    <property type="entry name" value="Glycoside hydrolase/deacetylase"/>
    <property type="match status" value="1"/>
</dbReference>
<dbReference type="Proteomes" id="UP001214854">
    <property type="component" value="Unassembled WGS sequence"/>
</dbReference>
<evidence type="ECO:0000313" key="3">
    <source>
        <dbReference type="Proteomes" id="UP001214854"/>
    </source>
</evidence>
<dbReference type="EMBL" id="JAQQKX010000004">
    <property type="protein sequence ID" value="MDC7683073.1"/>
    <property type="molecule type" value="Genomic_DNA"/>
</dbReference>
<gene>
    <name evidence="2" type="ORF">PQU92_07280</name>
</gene>
<evidence type="ECO:0000256" key="1">
    <source>
        <dbReference type="SAM" id="SignalP"/>
    </source>
</evidence>
<proteinExistence type="predicted"/>
<dbReference type="InterPro" id="IPR011330">
    <property type="entry name" value="Glyco_hydro/deAcase_b/a-brl"/>
</dbReference>